<reference evidence="2" key="1">
    <citation type="submission" date="2022-03" db="EMBL/GenBank/DDBJ databases">
        <title>Draft genome sequence of Aduncisulcus paluster, a free-living microaerophilic Fornicata.</title>
        <authorList>
            <person name="Yuyama I."/>
            <person name="Kume K."/>
            <person name="Tamura T."/>
            <person name="Inagaki Y."/>
            <person name="Hashimoto T."/>
        </authorList>
    </citation>
    <scope>NUCLEOTIDE SEQUENCE</scope>
    <source>
        <strain evidence="2">NY0171</strain>
    </source>
</reference>
<feature type="compositionally biased region" description="Basic residues" evidence="1">
    <location>
        <begin position="119"/>
        <end position="138"/>
    </location>
</feature>
<feature type="non-terminal residue" evidence="2">
    <location>
        <position position="1"/>
    </location>
</feature>
<dbReference type="EMBL" id="BQXS01010927">
    <property type="protein sequence ID" value="GKT35129.1"/>
    <property type="molecule type" value="Genomic_DNA"/>
</dbReference>
<feature type="compositionally biased region" description="Polar residues" evidence="1">
    <location>
        <begin position="91"/>
        <end position="118"/>
    </location>
</feature>
<evidence type="ECO:0000313" key="3">
    <source>
        <dbReference type="Proteomes" id="UP001057375"/>
    </source>
</evidence>
<sequence>LQPLGKLHSTAPLDSSHSHPHSLSPFSTQSPSSVRLSYIPRRVFQQISPEKALSSDYIRLSPTSHSDIVSSRGSRSLSFDDWSDNLDEQFDSPSRILNSSSRPTSATTREPLQSQHHSVQPHRARDKAQQHHVTHIHSHPSDHRHLSVVDTSRYQTDLDRDLMAELDDPPQTIVSHESSIKDVAASMRHAQAQPMNSMEMDCLPQTTSSLSARFKAMSCKTSPIHQQTVPLHHQYQLSEETKGLSLCHADGGDHEQQSGSSIQYRDNKILVNQGKRRTSSDSYAQSSPAHSAFLSVCVPPRLYFSSLEFISLGRRLSDYEVEKTLHFMRNQSEKK</sequence>
<name>A0ABQ5KUM7_9EUKA</name>
<feature type="region of interest" description="Disordered" evidence="1">
    <location>
        <begin position="1"/>
        <end position="32"/>
    </location>
</feature>
<accession>A0ABQ5KUM7</accession>
<comment type="caution">
    <text evidence="2">The sequence shown here is derived from an EMBL/GenBank/DDBJ whole genome shotgun (WGS) entry which is preliminary data.</text>
</comment>
<feature type="compositionally biased region" description="Low complexity" evidence="1">
    <location>
        <begin position="21"/>
        <end position="32"/>
    </location>
</feature>
<proteinExistence type="predicted"/>
<evidence type="ECO:0000313" key="2">
    <source>
        <dbReference type="EMBL" id="GKT35129.1"/>
    </source>
</evidence>
<evidence type="ECO:0000256" key="1">
    <source>
        <dbReference type="SAM" id="MobiDB-lite"/>
    </source>
</evidence>
<organism evidence="2 3">
    <name type="scientific">Aduncisulcus paluster</name>
    <dbReference type="NCBI Taxonomy" id="2918883"/>
    <lineage>
        <taxon>Eukaryota</taxon>
        <taxon>Metamonada</taxon>
        <taxon>Carpediemonas-like organisms</taxon>
        <taxon>Aduncisulcus</taxon>
    </lineage>
</organism>
<feature type="region of interest" description="Disordered" evidence="1">
    <location>
        <begin position="90"/>
        <end position="145"/>
    </location>
</feature>
<keyword evidence="3" id="KW-1185">Reference proteome</keyword>
<gene>
    <name evidence="2" type="ORF">ADUPG1_008351</name>
</gene>
<dbReference type="Proteomes" id="UP001057375">
    <property type="component" value="Unassembled WGS sequence"/>
</dbReference>
<protein>
    <submittedName>
        <fullName evidence="2">Uncharacterized protein</fullName>
    </submittedName>
</protein>